<organism evidence="2 3">
    <name type="scientific">Hortaea werneckii EXF-2000</name>
    <dbReference type="NCBI Taxonomy" id="1157616"/>
    <lineage>
        <taxon>Eukaryota</taxon>
        <taxon>Fungi</taxon>
        <taxon>Dikarya</taxon>
        <taxon>Ascomycota</taxon>
        <taxon>Pezizomycotina</taxon>
        <taxon>Dothideomycetes</taxon>
        <taxon>Dothideomycetidae</taxon>
        <taxon>Mycosphaerellales</taxon>
        <taxon>Teratosphaeriaceae</taxon>
        <taxon>Hortaea</taxon>
    </lineage>
</organism>
<comment type="caution">
    <text evidence="2">The sequence shown here is derived from an EMBL/GenBank/DDBJ whole genome shotgun (WGS) entry which is preliminary data.</text>
</comment>
<reference evidence="2 3" key="1">
    <citation type="submission" date="2017-01" db="EMBL/GenBank/DDBJ databases">
        <title>The recent genome duplication of the halophilic yeast Hortaea werneckii: insights from long-read sequencing.</title>
        <authorList>
            <person name="Sinha S."/>
            <person name="Flibotte S."/>
            <person name="Neira M."/>
            <person name="Lenassi M."/>
            <person name="Gostincar C."/>
            <person name="Stajich J.E."/>
            <person name="Nislow C.E."/>
        </authorList>
    </citation>
    <scope>NUCLEOTIDE SEQUENCE [LARGE SCALE GENOMIC DNA]</scope>
    <source>
        <strain evidence="2 3">EXF-2000</strain>
    </source>
</reference>
<dbReference type="InParanoid" id="A0A1Z5SP79"/>
<gene>
    <name evidence="2" type="ORF">BTJ68_14666</name>
</gene>
<dbReference type="STRING" id="1157616.A0A1Z5SP79"/>
<dbReference type="Pfam" id="PF12697">
    <property type="entry name" value="Abhydrolase_6"/>
    <property type="match status" value="1"/>
</dbReference>
<dbReference type="Gene3D" id="3.40.50.1820">
    <property type="entry name" value="alpha/beta hydrolase"/>
    <property type="match status" value="1"/>
</dbReference>
<sequence length="440" mass="47270">MSWDSRCFHNGVGRTVYISRPRSTEDRDSYFHHLTSSIVHRTLLFQSMTMYTTIAALALTGALGVEGLTIPSTAGFKFPRLTRSRGGQSQCVSGTVSVQASTASNVQIDYPLPVNQTQVTETSLDYITPGADFPASILGDSQTVEGTYNLGATLCMPSGSNVKGVQLLTHGVGFDRYYWDFTSDYSYVDRAAQAGYATFFYDRLGVGQSEKPDAVDTVQTALEVEIARTLAQSLRKGEFAKKSFDTVVGVGHSFGSIITEAITASTPSTFDAAILTGFSVDTAGIAPFISGLNLAIARENSPFRFPFLSTGYLISSNIISQQTGFFRAPGFDPRILQRAEATKQTVTVGELFTLAQAITPATAYSSPVAVVNGDADLPFCFGDCALGNKAQAVRGALYPTLPETKFGTYLAPRAGHGLNFHYSAAGAFDWIMEFLSQQGL</sequence>
<proteinExistence type="predicted"/>
<keyword evidence="3" id="KW-1185">Reference proteome</keyword>
<evidence type="ECO:0000313" key="3">
    <source>
        <dbReference type="Proteomes" id="UP000194280"/>
    </source>
</evidence>
<dbReference type="AlphaFoldDB" id="A0A1Z5SP79"/>
<dbReference type="Proteomes" id="UP000194280">
    <property type="component" value="Unassembled WGS sequence"/>
</dbReference>
<dbReference type="EMBL" id="MUNK01000356">
    <property type="protein sequence ID" value="OTA22620.1"/>
    <property type="molecule type" value="Genomic_DNA"/>
</dbReference>
<dbReference type="SUPFAM" id="SSF53474">
    <property type="entry name" value="alpha/beta-Hydrolases"/>
    <property type="match status" value="1"/>
</dbReference>
<dbReference type="InterPro" id="IPR029058">
    <property type="entry name" value="AB_hydrolase_fold"/>
</dbReference>
<dbReference type="OrthoDB" id="190201at2759"/>
<feature type="domain" description="AB hydrolase-1" evidence="1">
    <location>
        <begin position="167"/>
        <end position="421"/>
    </location>
</feature>
<name>A0A1Z5SP79_HORWE</name>
<dbReference type="InterPro" id="IPR000073">
    <property type="entry name" value="AB_hydrolase_1"/>
</dbReference>
<accession>A0A1Z5SP79</accession>
<protein>
    <recommendedName>
        <fullName evidence="1">AB hydrolase-1 domain-containing protein</fullName>
    </recommendedName>
</protein>
<dbReference type="VEuPathDB" id="FungiDB:BTJ68_14666"/>
<evidence type="ECO:0000259" key="1">
    <source>
        <dbReference type="Pfam" id="PF12697"/>
    </source>
</evidence>
<evidence type="ECO:0000313" key="2">
    <source>
        <dbReference type="EMBL" id="OTA22620.1"/>
    </source>
</evidence>